<dbReference type="PROSITE" id="PS52004">
    <property type="entry name" value="KS3_2"/>
    <property type="match status" value="1"/>
</dbReference>
<dbReference type="EMBL" id="JACHHU010000002">
    <property type="protein sequence ID" value="MBB6542016.1"/>
    <property type="molecule type" value="Genomic_DNA"/>
</dbReference>
<keyword evidence="4" id="KW-0536">Nodulation</keyword>
<comment type="subcellular location">
    <subcellularLocation>
        <location evidence="1">Cell inner membrane</location>
    </subcellularLocation>
</comment>
<protein>
    <recommendedName>
        <fullName evidence="12">Nodulation protein E</fullName>
    </recommendedName>
    <alternativeName>
        <fullName evidence="13">Host-specificity of nodulation protein B</fullName>
    </alternativeName>
</protein>
<dbReference type="Pfam" id="PF00109">
    <property type="entry name" value="ketoacyl-synt"/>
    <property type="match status" value="1"/>
</dbReference>
<proteinExistence type="inferred from homology"/>
<dbReference type="Proteomes" id="UP000537141">
    <property type="component" value="Unassembled WGS sequence"/>
</dbReference>
<dbReference type="GO" id="GO:0004315">
    <property type="term" value="F:3-oxoacyl-[acyl-carrier-protein] synthase activity"/>
    <property type="evidence" value="ECO:0007669"/>
    <property type="project" value="InterPro"/>
</dbReference>
<evidence type="ECO:0000256" key="1">
    <source>
        <dbReference type="ARBA" id="ARBA00004533"/>
    </source>
</evidence>
<dbReference type="RefSeq" id="WP_184422178.1">
    <property type="nucleotide sequence ID" value="NZ_AP027362.1"/>
</dbReference>
<dbReference type="AlphaFoldDB" id="A0A7X0NEV0"/>
<dbReference type="PANTHER" id="PTHR11712">
    <property type="entry name" value="POLYKETIDE SYNTHASE-RELATED"/>
    <property type="match status" value="1"/>
</dbReference>
<evidence type="ECO:0000256" key="2">
    <source>
        <dbReference type="ARBA" id="ARBA00005194"/>
    </source>
</evidence>
<evidence type="ECO:0000256" key="10">
    <source>
        <dbReference type="ARBA" id="ARBA00023136"/>
    </source>
</evidence>
<keyword evidence="8" id="KW-0812">Transmembrane</keyword>
<name>A0A7X0NEV0_9GAMM</name>
<evidence type="ECO:0000313" key="16">
    <source>
        <dbReference type="EMBL" id="MBB6542016.1"/>
    </source>
</evidence>
<dbReference type="SUPFAM" id="SSF53901">
    <property type="entry name" value="Thiolase-like"/>
    <property type="match status" value="2"/>
</dbReference>
<dbReference type="GO" id="GO:0006633">
    <property type="term" value="P:fatty acid biosynthetic process"/>
    <property type="evidence" value="ECO:0007669"/>
    <property type="project" value="UniProtKB-UniPathway"/>
</dbReference>
<organism evidence="16 17">
    <name type="scientific">Thalassotalea piscium</name>
    <dbReference type="NCBI Taxonomy" id="1230533"/>
    <lineage>
        <taxon>Bacteria</taxon>
        <taxon>Pseudomonadati</taxon>
        <taxon>Pseudomonadota</taxon>
        <taxon>Gammaproteobacteria</taxon>
        <taxon>Alteromonadales</taxon>
        <taxon>Colwelliaceae</taxon>
        <taxon>Thalassotalea</taxon>
    </lineage>
</organism>
<dbReference type="InterPro" id="IPR016039">
    <property type="entry name" value="Thiolase-like"/>
</dbReference>
<dbReference type="GO" id="GO:0005886">
    <property type="term" value="C:plasma membrane"/>
    <property type="evidence" value="ECO:0007669"/>
    <property type="project" value="UniProtKB-SubCell"/>
</dbReference>
<dbReference type="UniPathway" id="UPA00094"/>
<keyword evidence="17" id="KW-1185">Reference proteome</keyword>
<evidence type="ECO:0000256" key="3">
    <source>
        <dbReference type="ARBA" id="ARBA00008467"/>
    </source>
</evidence>
<keyword evidence="5" id="KW-1003">Cell membrane</keyword>
<dbReference type="PANTHER" id="PTHR11712:SF352">
    <property type="entry name" value="3-OXOACYL-[ACYL-CARRIER-PROTEIN] SYNTHASE"/>
    <property type="match status" value="1"/>
</dbReference>
<dbReference type="InterPro" id="IPR000794">
    <property type="entry name" value="Beta-ketoacyl_synthase"/>
</dbReference>
<gene>
    <name evidence="16" type="ORF">HNQ55_000491</name>
</gene>
<keyword evidence="6" id="KW-0997">Cell inner membrane</keyword>
<evidence type="ECO:0000259" key="15">
    <source>
        <dbReference type="PROSITE" id="PS52004"/>
    </source>
</evidence>
<evidence type="ECO:0000256" key="12">
    <source>
        <dbReference type="ARBA" id="ARBA00039445"/>
    </source>
</evidence>
<comment type="pathway">
    <text evidence="2">Lipid metabolism; fatty acid biosynthesis.</text>
</comment>
<dbReference type="InterPro" id="IPR014031">
    <property type="entry name" value="Ketoacyl_synth_C"/>
</dbReference>
<comment type="caution">
    <text evidence="16">The sequence shown here is derived from an EMBL/GenBank/DDBJ whole genome shotgun (WGS) entry which is preliminary data.</text>
</comment>
<keyword evidence="7 14" id="KW-0808">Transferase</keyword>
<evidence type="ECO:0000256" key="11">
    <source>
        <dbReference type="ARBA" id="ARBA00037576"/>
    </source>
</evidence>
<keyword evidence="9" id="KW-1133">Transmembrane helix</keyword>
<dbReference type="Gene3D" id="3.40.47.10">
    <property type="match status" value="2"/>
</dbReference>
<evidence type="ECO:0000256" key="6">
    <source>
        <dbReference type="ARBA" id="ARBA00022519"/>
    </source>
</evidence>
<evidence type="ECO:0000256" key="4">
    <source>
        <dbReference type="ARBA" id="ARBA00022458"/>
    </source>
</evidence>
<evidence type="ECO:0000256" key="5">
    <source>
        <dbReference type="ARBA" id="ARBA00022475"/>
    </source>
</evidence>
<comment type="function">
    <text evidence="11">Proposed to synthesize NOD factor fatty acyl chain. Involved in the synthesis of a highly unsaturated fatty acid moiety, which forms part of a lipo-oligosaccharide that is responsible for host specificity.</text>
</comment>
<dbReference type="PROSITE" id="PS00606">
    <property type="entry name" value="KS3_1"/>
    <property type="match status" value="1"/>
</dbReference>
<evidence type="ECO:0000256" key="7">
    <source>
        <dbReference type="ARBA" id="ARBA00022679"/>
    </source>
</evidence>
<keyword evidence="16" id="KW-0012">Acyltransferase</keyword>
<comment type="similarity">
    <text evidence="3 14">Belongs to the thiolase-like superfamily. Beta-ketoacyl-ACP synthases family.</text>
</comment>
<evidence type="ECO:0000256" key="14">
    <source>
        <dbReference type="RuleBase" id="RU003694"/>
    </source>
</evidence>
<dbReference type="SMART" id="SM00825">
    <property type="entry name" value="PKS_KS"/>
    <property type="match status" value="1"/>
</dbReference>
<dbReference type="Pfam" id="PF02801">
    <property type="entry name" value="Ketoacyl-synt_C"/>
    <property type="match status" value="1"/>
</dbReference>
<accession>A0A7X0NEV0</accession>
<evidence type="ECO:0000256" key="8">
    <source>
        <dbReference type="ARBA" id="ARBA00022692"/>
    </source>
</evidence>
<keyword evidence="10" id="KW-0472">Membrane</keyword>
<evidence type="ECO:0000256" key="13">
    <source>
        <dbReference type="ARBA" id="ARBA00041756"/>
    </source>
</evidence>
<evidence type="ECO:0000313" key="17">
    <source>
        <dbReference type="Proteomes" id="UP000537141"/>
    </source>
</evidence>
<dbReference type="CDD" id="cd00834">
    <property type="entry name" value="KAS_I_II"/>
    <property type="match status" value="1"/>
</dbReference>
<dbReference type="InterPro" id="IPR018201">
    <property type="entry name" value="Ketoacyl_synth_AS"/>
</dbReference>
<reference evidence="16 17" key="1">
    <citation type="submission" date="2020-08" db="EMBL/GenBank/DDBJ databases">
        <title>Genomic Encyclopedia of Type Strains, Phase IV (KMG-IV): sequencing the most valuable type-strain genomes for metagenomic binning, comparative biology and taxonomic classification.</title>
        <authorList>
            <person name="Goeker M."/>
        </authorList>
    </citation>
    <scope>NUCLEOTIDE SEQUENCE [LARGE SCALE GENOMIC DNA]</scope>
    <source>
        <strain evidence="16 17">DSM 26287</strain>
    </source>
</reference>
<feature type="domain" description="Ketosynthase family 3 (KS3)" evidence="15">
    <location>
        <begin position="2"/>
        <end position="401"/>
    </location>
</feature>
<sequence length="404" mass="42551">MNEDIVVTGLGCISAAGNNLIEFEDQLFNQNNHDSIGPISLFPCSATDNFIGAEVKNYQASDHFANNQLKLLDRYAQFAVISAQEAIQHSAIDFTQCDLSRVSVVHGTSIGGQQTIESSYAQLFEQGKTRTHPFTVPKLLPSAATSQISIQYGITGPSFATSSACSSSGHAIAMAVLMLRSNLIDVAVVGGAEACITKGNFIAWDGLRVLSNDTCRPFSKGRSGLVIGEGAGTLILERKSFALARNANIHAKITGIGMSSDAHNAVQPLAKGAQQAMQAALTDAKLNATAIDYINAHGSATNQNDLTESSAINATFKHSPWVSSTKSIHGHVLGAGAVIEAIATILALKKQQIPPTANVKEQDPLCAINLVANKALATQVNKALSNSFAFGGLNVSLIFEQDIT</sequence>
<evidence type="ECO:0000256" key="9">
    <source>
        <dbReference type="ARBA" id="ARBA00022989"/>
    </source>
</evidence>
<dbReference type="InterPro" id="IPR020841">
    <property type="entry name" value="PKS_Beta-ketoAc_synthase_dom"/>
</dbReference>
<dbReference type="InterPro" id="IPR014030">
    <property type="entry name" value="Ketoacyl_synth_N"/>
</dbReference>